<feature type="compositionally biased region" description="Low complexity" evidence="1">
    <location>
        <begin position="190"/>
        <end position="216"/>
    </location>
</feature>
<proteinExistence type="predicted"/>
<feature type="compositionally biased region" description="Basic and acidic residues" evidence="1">
    <location>
        <begin position="167"/>
        <end position="183"/>
    </location>
</feature>
<feature type="compositionally biased region" description="Pro residues" evidence="1">
    <location>
        <begin position="135"/>
        <end position="144"/>
    </location>
</feature>
<protein>
    <submittedName>
        <fullName evidence="2">Uncharacterized protein</fullName>
    </submittedName>
</protein>
<keyword evidence="3" id="KW-1185">Reference proteome</keyword>
<name>A0A5C2SHF7_9APHY</name>
<sequence length="392" mass="41973">MKTLKTLFIPSSPPSTTKSRPCDYCRKRFKPTGPAQLFCSVGCERKQEWVALSVEHARRLSSSSRASPPGNNDSLRRAVIKSAARHGTHPTPQAYASGGPSFNDDFGAHPPALARNHSMPERSRRRAGSHYTPKNPLPPLPIPSSPGHTPAHALKPLRLPDEQSSYRSDRSSPRSERRCRGAETDESDASSPTLWTSSPTSSSPTSVSHSHSHSPTAARPPRDTGACPLSALPPDALSRVGRHNKSASDLLYLTSPAPAPASAPASQHVFPVVAAEDRPMMTTTSTSNTNALGLAVKPFLVRTPSHPPSRANRKQTLDRDADALLVPKSIPGPPGPMPVVQVVPSAPARPHPRYRNGTLELRPGYANAAASGRRAPRPRSNSFGGFLKAPLF</sequence>
<evidence type="ECO:0000313" key="2">
    <source>
        <dbReference type="EMBL" id="RPD62678.1"/>
    </source>
</evidence>
<dbReference type="OrthoDB" id="2758704at2759"/>
<evidence type="ECO:0000313" key="3">
    <source>
        <dbReference type="Proteomes" id="UP000313359"/>
    </source>
</evidence>
<gene>
    <name evidence="2" type="ORF">L227DRAFT_609253</name>
</gene>
<reference evidence="2" key="1">
    <citation type="journal article" date="2018" name="Genome Biol. Evol.">
        <title>Genomics and development of Lentinus tigrinus, a white-rot wood-decaying mushroom with dimorphic fruiting bodies.</title>
        <authorList>
            <person name="Wu B."/>
            <person name="Xu Z."/>
            <person name="Knudson A."/>
            <person name="Carlson A."/>
            <person name="Chen N."/>
            <person name="Kovaka S."/>
            <person name="LaButti K."/>
            <person name="Lipzen A."/>
            <person name="Pennachio C."/>
            <person name="Riley R."/>
            <person name="Schakwitz W."/>
            <person name="Umezawa K."/>
            <person name="Ohm R.A."/>
            <person name="Grigoriev I.V."/>
            <person name="Nagy L.G."/>
            <person name="Gibbons J."/>
            <person name="Hibbett D."/>
        </authorList>
    </citation>
    <scope>NUCLEOTIDE SEQUENCE [LARGE SCALE GENOMIC DNA]</scope>
    <source>
        <strain evidence="2">ALCF2SS1-6</strain>
    </source>
</reference>
<feature type="region of interest" description="Disordered" evidence="1">
    <location>
        <begin position="87"/>
        <end position="240"/>
    </location>
</feature>
<dbReference type="Proteomes" id="UP000313359">
    <property type="component" value="Unassembled WGS sequence"/>
</dbReference>
<dbReference type="EMBL" id="ML122258">
    <property type="protein sequence ID" value="RPD62678.1"/>
    <property type="molecule type" value="Genomic_DNA"/>
</dbReference>
<feature type="region of interest" description="Disordered" evidence="1">
    <location>
        <begin position="1"/>
        <end position="20"/>
    </location>
</feature>
<evidence type="ECO:0000256" key="1">
    <source>
        <dbReference type="SAM" id="MobiDB-lite"/>
    </source>
</evidence>
<accession>A0A5C2SHF7</accession>
<organism evidence="2 3">
    <name type="scientific">Lentinus tigrinus ALCF2SS1-6</name>
    <dbReference type="NCBI Taxonomy" id="1328759"/>
    <lineage>
        <taxon>Eukaryota</taxon>
        <taxon>Fungi</taxon>
        <taxon>Dikarya</taxon>
        <taxon>Basidiomycota</taxon>
        <taxon>Agaricomycotina</taxon>
        <taxon>Agaricomycetes</taxon>
        <taxon>Polyporales</taxon>
        <taxon>Polyporaceae</taxon>
        <taxon>Lentinus</taxon>
    </lineage>
</organism>
<dbReference type="AlphaFoldDB" id="A0A5C2SHF7"/>